<evidence type="ECO:0000259" key="6">
    <source>
        <dbReference type="Pfam" id="PF01625"/>
    </source>
</evidence>
<comment type="catalytic activity">
    <reaction evidence="4 5">
        <text>[thioredoxin]-disulfide + L-methionine + H2O = L-methionine (S)-S-oxide + [thioredoxin]-dithiol</text>
        <dbReference type="Rhea" id="RHEA:19993"/>
        <dbReference type="Rhea" id="RHEA-COMP:10698"/>
        <dbReference type="Rhea" id="RHEA-COMP:10700"/>
        <dbReference type="ChEBI" id="CHEBI:15377"/>
        <dbReference type="ChEBI" id="CHEBI:29950"/>
        <dbReference type="ChEBI" id="CHEBI:50058"/>
        <dbReference type="ChEBI" id="CHEBI:57844"/>
        <dbReference type="ChEBI" id="CHEBI:58772"/>
        <dbReference type="EC" id="1.8.4.11"/>
    </reaction>
</comment>
<protein>
    <recommendedName>
        <fullName evidence="5">Peptide methionine sulfoxide reductase MsrA</fullName>
        <shortName evidence="5">Protein-methionine-S-oxide reductase</shortName>
        <ecNumber evidence="5">1.8.4.11</ecNumber>
    </recommendedName>
    <alternativeName>
        <fullName evidence="5">Peptide-methionine (S)-S-oxide reductase</fullName>
        <shortName evidence="5">Peptide Met(O) reductase</shortName>
    </alternativeName>
</protein>
<dbReference type="HAMAP" id="MF_01401">
    <property type="entry name" value="MsrA"/>
    <property type="match status" value="1"/>
</dbReference>
<comment type="catalytic activity">
    <reaction evidence="3 5">
        <text>L-methionyl-[protein] + [thioredoxin]-disulfide + H2O = L-methionyl-(S)-S-oxide-[protein] + [thioredoxin]-dithiol</text>
        <dbReference type="Rhea" id="RHEA:14217"/>
        <dbReference type="Rhea" id="RHEA-COMP:10698"/>
        <dbReference type="Rhea" id="RHEA-COMP:10700"/>
        <dbReference type="Rhea" id="RHEA-COMP:12313"/>
        <dbReference type="Rhea" id="RHEA-COMP:12315"/>
        <dbReference type="ChEBI" id="CHEBI:15377"/>
        <dbReference type="ChEBI" id="CHEBI:16044"/>
        <dbReference type="ChEBI" id="CHEBI:29950"/>
        <dbReference type="ChEBI" id="CHEBI:44120"/>
        <dbReference type="ChEBI" id="CHEBI:50058"/>
        <dbReference type="EC" id="1.8.4.11"/>
    </reaction>
</comment>
<dbReference type="InterPro" id="IPR036509">
    <property type="entry name" value="Met_Sox_Rdtase_MsrA_sf"/>
</dbReference>
<evidence type="ECO:0000256" key="4">
    <source>
        <dbReference type="ARBA" id="ARBA00048782"/>
    </source>
</evidence>
<feature type="domain" description="Peptide methionine sulphoxide reductase MsrA" evidence="6">
    <location>
        <begin position="9"/>
        <end position="159"/>
    </location>
</feature>
<dbReference type="AlphaFoldDB" id="F6DQL6"/>
<dbReference type="eggNOG" id="COG0225">
    <property type="taxonomic scope" value="Bacteria"/>
</dbReference>
<feature type="active site" evidence="5">
    <location>
        <position position="15"/>
    </location>
</feature>
<dbReference type="Proteomes" id="UP000009234">
    <property type="component" value="Chromosome"/>
</dbReference>
<dbReference type="PANTHER" id="PTHR43774:SF1">
    <property type="entry name" value="PEPTIDE METHIONINE SULFOXIDE REDUCTASE MSRA 2"/>
    <property type="match status" value="1"/>
</dbReference>
<evidence type="ECO:0000313" key="8">
    <source>
        <dbReference type="Proteomes" id="UP000009234"/>
    </source>
</evidence>
<dbReference type="Gene3D" id="3.30.1060.10">
    <property type="entry name" value="Peptide methionine sulphoxide reductase MsrA"/>
    <property type="match status" value="1"/>
</dbReference>
<dbReference type="GO" id="GO:0033744">
    <property type="term" value="F:L-methionine:thioredoxin-disulfide S-oxidoreductase activity"/>
    <property type="evidence" value="ECO:0007669"/>
    <property type="project" value="RHEA"/>
</dbReference>
<reference evidence="7 8" key="2">
    <citation type="journal article" date="2012" name="Stand. Genomic Sci.">
        <title>Complete genome sequence of the sulfate-reducing firmicute Desulfotomaculum ruminis type strain (DL(T)).</title>
        <authorList>
            <person name="Spring S."/>
            <person name="Visser M."/>
            <person name="Lu M."/>
            <person name="Copeland A."/>
            <person name="Lapidus A."/>
            <person name="Lucas S."/>
            <person name="Cheng J.F."/>
            <person name="Han C."/>
            <person name="Tapia R."/>
            <person name="Goodwin L.A."/>
            <person name="Pitluck S."/>
            <person name="Ivanova N."/>
            <person name="Land M."/>
            <person name="Hauser L."/>
            <person name="Larimer F."/>
            <person name="Rohde M."/>
            <person name="Goker M."/>
            <person name="Detter J.C."/>
            <person name="Kyrpides N.C."/>
            <person name="Woyke T."/>
            <person name="Schaap P.J."/>
            <person name="Plugge C.M."/>
            <person name="Muyzer G."/>
            <person name="Kuever J."/>
            <person name="Pereira I.A."/>
            <person name="Parshina S.N."/>
            <person name="Bernier-Latmani R."/>
            <person name="Stams A.J."/>
            <person name="Klenk H.P."/>
        </authorList>
    </citation>
    <scope>NUCLEOTIDE SEQUENCE [LARGE SCALE GENOMIC DNA]</scope>
    <source>
        <strain evidence="8">ATCC 23193 / DSM 2154 / NCIB 8452 / DL</strain>
    </source>
</reference>
<reference evidence="8" key="1">
    <citation type="submission" date="2011-05" db="EMBL/GenBank/DDBJ databases">
        <title>Complete sequence of Desulfotomaculum ruminis DSM 2154.</title>
        <authorList>
            <person name="Lucas S."/>
            <person name="Copeland A."/>
            <person name="Lapidus A."/>
            <person name="Cheng J.-F."/>
            <person name="Goodwin L."/>
            <person name="Pitluck S."/>
            <person name="Lu M."/>
            <person name="Detter J.C."/>
            <person name="Han C."/>
            <person name="Tapia R."/>
            <person name="Land M."/>
            <person name="Hauser L."/>
            <person name="Kyrpides N."/>
            <person name="Ivanova N."/>
            <person name="Mikhailova N."/>
            <person name="Pagani I."/>
            <person name="Stams A.J.M."/>
            <person name="Plugge C.M."/>
            <person name="Muyzer G."/>
            <person name="Kuever J."/>
            <person name="Parshina S.N."/>
            <person name="Ivanova A.E."/>
            <person name="Nazina T.N."/>
            <person name="Brambilla E."/>
            <person name="Spring S."/>
            <person name="Klenk H.-P."/>
            <person name="Woyke T."/>
        </authorList>
    </citation>
    <scope>NUCLEOTIDE SEQUENCE [LARGE SCALE GENOMIC DNA]</scope>
    <source>
        <strain evidence="8">ATCC 23193 / DSM 2154 / NCIB 8452 / DL</strain>
    </source>
</reference>
<dbReference type="FunFam" id="3.30.1060.10:FF:000003">
    <property type="entry name" value="Peptide methionine sulfoxide reductase MsrA"/>
    <property type="match status" value="1"/>
</dbReference>
<evidence type="ECO:0000313" key="7">
    <source>
        <dbReference type="EMBL" id="AEG62013.1"/>
    </source>
</evidence>
<sequence>MTEERTELATFAGGCFWCMEKPFKETAGVIRVVSGYTGGHKENPTYEEVCTHRTGHLEAVQITFNPAEASFAKLLDIFWQQIDPTDEEGQFFDRGSSYQTAIFYHNDEQKRIAEASKKALNESGRFPKPIATRILPAATFYPAEDYHQEYYARNPLHYNMYRQASGRDAFINKYWGKELCQIKSR</sequence>
<proteinExistence type="inferred from homology"/>
<evidence type="ECO:0000256" key="2">
    <source>
        <dbReference type="ARBA" id="ARBA00023002"/>
    </source>
</evidence>
<keyword evidence="2 5" id="KW-0560">Oxidoreductase</keyword>
<dbReference type="STRING" id="696281.Desru_3813"/>
<comment type="function">
    <text evidence="5">Has an important function as a repair enzyme for proteins that have been inactivated by oxidation. Catalyzes the reversible oxidation-reduction of methionine sulfoxide in proteins to methionine.</text>
</comment>
<keyword evidence="8" id="KW-1185">Reference proteome</keyword>
<organism evidence="7 8">
    <name type="scientific">Desulforamulus ruminis (strain ATCC 23193 / DSM 2154 / NCIMB 8452 / DL)</name>
    <name type="common">Desulfotomaculum ruminis</name>
    <dbReference type="NCBI Taxonomy" id="696281"/>
    <lineage>
        <taxon>Bacteria</taxon>
        <taxon>Bacillati</taxon>
        <taxon>Bacillota</taxon>
        <taxon>Clostridia</taxon>
        <taxon>Eubacteriales</taxon>
        <taxon>Peptococcaceae</taxon>
        <taxon>Desulforamulus</taxon>
    </lineage>
</organism>
<dbReference type="SUPFAM" id="SSF55068">
    <property type="entry name" value="Peptide methionine sulfoxide reductase"/>
    <property type="match status" value="1"/>
</dbReference>
<dbReference type="EC" id="1.8.4.11" evidence="5"/>
<dbReference type="EMBL" id="CP002780">
    <property type="protein sequence ID" value="AEG62013.1"/>
    <property type="molecule type" value="Genomic_DNA"/>
</dbReference>
<dbReference type="KEGG" id="dru:Desru_3813"/>
<gene>
    <name evidence="5" type="primary">msrA</name>
    <name evidence="7" type="ordered locus">Desru_3813</name>
</gene>
<dbReference type="HOGENOM" id="CLU_031040_10_0_9"/>
<dbReference type="GO" id="GO:0008113">
    <property type="term" value="F:peptide-methionine (S)-S-oxide reductase activity"/>
    <property type="evidence" value="ECO:0007669"/>
    <property type="project" value="UniProtKB-UniRule"/>
</dbReference>
<evidence type="ECO:0000256" key="3">
    <source>
        <dbReference type="ARBA" id="ARBA00047806"/>
    </source>
</evidence>
<dbReference type="PANTHER" id="PTHR43774">
    <property type="entry name" value="PEPTIDE METHIONINE SULFOXIDE REDUCTASE"/>
    <property type="match status" value="1"/>
</dbReference>
<dbReference type="OrthoDB" id="4174719at2"/>
<dbReference type="InterPro" id="IPR002569">
    <property type="entry name" value="Met_Sox_Rdtase_MsrA_dom"/>
</dbReference>
<evidence type="ECO:0000256" key="5">
    <source>
        <dbReference type="HAMAP-Rule" id="MF_01401"/>
    </source>
</evidence>
<name>F6DQL6_DESRL</name>
<dbReference type="Pfam" id="PF01625">
    <property type="entry name" value="PMSR"/>
    <property type="match status" value="1"/>
</dbReference>
<accession>F6DQL6</accession>
<comment type="similarity">
    <text evidence="1 5">Belongs to the MsrA Met sulfoxide reductase family.</text>
</comment>
<dbReference type="NCBIfam" id="TIGR00401">
    <property type="entry name" value="msrA"/>
    <property type="match status" value="1"/>
</dbReference>
<evidence type="ECO:0000256" key="1">
    <source>
        <dbReference type="ARBA" id="ARBA00005591"/>
    </source>
</evidence>